<keyword evidence="2" id="KW-1185">Reference proteome</keyword>
<reference evidence="1 2" key="1">
    <citation type="submission" date="2017-01" db="EMBL/GenBank/DDBJ databases">
        <title>Draft sequence of Acidihalobacter ferrooxidans strain DSM 14175 (strain V8).</title>
        <authorList>
            <person name="Khaleque H.N."/>
            <person name="Ramsay J.P."/>
            <person name="Murphy R.J.T."/>
            <person name="Kaksonen A.H."/>
            <person name="Boxall N.J."/>
            <person name="Watkin E.L.J."/>
        </authorList>
    </citation>
    <scope>NUCLEOTIDE SEQUENCE [LARGE SCALE GENOMIC DNA]</scope>
    <source>
        <strain evidence="1 2">V8</strain>
    </source>
</reference>
<evidence type="ECO:0000313" key="2">
    <source>
        <dbReference type="Proteomes" id="UP000243807"/>
    </source>
</evidence>
<dbReference type="Pfam" id="PF13444">
    <property type="entry name" value="Acetyltransf_5"/>
    <property type="match status" value="1"/>
</dbReference>
<dbReference type="KEGG" id="afy:BW247_07605"/>
<accession>A0A1P8UGM6</accession>
<proteinExistence type="predicted"/>
<sequence length="239" mass="27520">MLTLLDHFTLKIARSAEEIDFLQHLRWAVYCREFGYEREEDCPGEREKDLFDPRSVHLYMQHRSTGHIAGVVRIIPANNFPADMRLPFEAAYQASGNSFDADSDVSRDRIIEISRMAVATEFRRRQGERGSPIGLGVMNELASSARYFPLLPLSLYLSVAAHVELSGQHDTYGYAMMEPRLIRLLHRYGIHFAQVAPTIEYHGERAAYRITLDDVFKNLKEDLRELYTGLRNILENEPS</sequence>
<name>A0A1P8UGM6_9GAMM</name>
<dbReference type="Proteomes" id="UP000243807">
    <property type="component" value="Chromosome"/>
</dbReference>
<organism evidence="1 2">
    <name type="scientific">Acidihalobacter ferrooxydans</name>
    <dbReference type="NCBI Taxonomy" id="1765967"/>
    <lineage>
        <taxon>Bacteria</taxon>
        <taxon>Pseudomonadati</taxon>
        <taxon>Pseudomonadota</taxon>
        <taxon>Gammaproteobacteria</taxon>
        <taxon>Chromatiales</taxon>
        <taxon>Ectothiorhodospiraceae</taxon>
        <taxon>Acidihalobacter</taxon>
    </lineage>
</organism>
<gene>
    <name evidence="1" type="ORF">BW247_07605</name>
</gene>
<dbReference type="AlphaFoldDB" id="A0A1P8UGM6"/>
<dbReference type="NCBIfam" id="TIGR03694">
    <property type="entry name" value="exosort_acyl"/>
    <property type="match status" value="1"/>
</dbReference>
<protein>
    <recommendedName>
        <fullName evidence="3">GNAT family N-acetyltransferase</fullName>
    </recommendedName>
</protein>
<dbReference type="RefSeq" id="WP_076836623.1">
    <property type="nucleotide sequence ID" value="NZ_CP019434.1"/>
</dbReference>
<evidence type="ECO:0008006" key="3">
    <source>
        <dbReference type="Google" id="ProtNLM"/>
    </source>
</evidence>
<evidence type="ECO:0000313" key="1">
    <source>
        <dbReference type="EMBL" id="APZ42975.1"/>
    </source>
</evidence>
<dbReference type="OrthoDB" id="582214at2"/>
<dbReference type="InterPro" id="IPR016181">
    <property type="entry name" value="Acyl_CoA_acyltransferase"/>
</dbReference>
<dbReference type="EMBL" id="CP019434">
    <property type="protein sequence ID" value="APZ42975.1"/>
    <property type="molecule type" value="Genomic_DNA"/>
</dbReference>
<dbReference type="SUPFAM" id="SSF55729">
    <property type="entry name" value="Acyl-CoA N-acyltransferases (Nat)"/>
    <property type="match status" value="1"/>
</dbReference>
<dbReference type="STRING" id="1765967.BW247_07605"/>
<dbReference type="Gene3D" id="3.40.630.30">
    <property type="match status" value="1"/>
</dbReference>
<dbReference type="InterPro" id="IPR022484">
    <property type="entry name" value="PEP-CTERM/exosrtase_acylTfrase"/>
</dbReference>